<dbReference type="Pfam" id="PF00072">
    <property type="entry name" value="Response_reg"/>
    <property type="match status" value="1"/>
</dbReference>
<feature type="modified residue" description="4-aspartylphosphate" evidence="1">
    <location>
        <position position="52"/>
    </location>
</feature>
<proteinExistence type="predicted"/>
<dbReference type="PROSITE" id="PS50110">
    <property type="entry name" value="RESPONSE_REGULATORY"/>
    <property type="match status" value="1"/>
</dbReference>
<dbReference type="STRING" id="64702.SAMN05443377_11378"/>
<reference evidence="4" key="1">
    <citation type="submission" date="2016-10" db="EMBL/GenBank/DDBJ databases">
        <authorList>
            <person name="Varghese N."/>
            <person name="Submissions S."/>
        </authorList>
    </citation>
    <scope>NUCLEOTIDE SEQUENCE [LARGE SCALE GENOMIC DNA]</scope>
    <source>
        <strain evidence="4">DSM 16859</strain>
    </source>
</reference>
<organism evidence="3 4">
    <name type="scientific">Propionibacterium cyclohexanicum</name>
    <dbReference type="NCBI Taxonomy" id="64702"/>
    <lineage>
        <taxon>Bacteria</taxon>
        <taxon>Bacillati</taxon>
        <taxon>Actinomycetota</taxon>
        <taxon>Actinomycetes</taxon>
        <taxon>Propionibacteriales</taxon>
        <taxon>Propionibacteriaceae</taxon>
        <taxon>Propionibacterium</taxon>
    </lineage>
</organism>
<evidence type="ECO:0000259" key="2">
    <source>
        <dbReference type="PROSITE" id="PS50110"/>
    </source>
</evidence>
<dbReference type="EMBL" id="FOGZ01000013">
    <property type="protein sequence ID" value="SER85163.1"/>
    <property type="molecule type" value="Genomic_DNA"/>
</dbReference>
<dbReference type="Proteomes" id="UP000198815">
    <property type="component" value="Unassembled WGS sequence"/>
</dbReference>
<evidence type="ECO:0000313" key="4">
    <source>
        <dbReference type="Proteomes" id="UP000198815"/>
    </source>
</evidence>
<name>A0A1H9SLC6_9ACTN</name>
<dbReference type="InterPro" id="IPR001789">
    <property type="entry name" value="Sig_transdc_resp-reg_receiver"/>
</dbReference>
<keyword evidence="1" id="KW-0597">Phosphoprotein</keyword>
<dbReference type="AlphaFoldDB" id="A0A1H9SLC6"/>
<accession>A0A1H9SLC6</accession>
<feature type="domain" description="Response regulatory" evidence="2">
    <location>
        <begin position="2"/>
        <end position="80"/>
    </location>
</feature>
<dbReference type="SUPFAM" id="SSF52172">
    <property type="entry name" value="CheY-like"/>
    <property type="match status" value="1"/>
</dbReference>
<dbReference type="GO" id="GO:0000160">
    <property type="term" value="P:phosphorelay signal transduction system"/>
    <property type="evidence" value="ECO:0007669"/>
    <property type="project" value="InterPro"/>
</dbReference>
<protein>
    <submittedName>
        <fullName evidence="3">Response regulator receiver domain-containing protein</fullName>
    </submittedName>
</protein>
<dbReference type="Gene3D" id="3.40.50.2300">
    <property type="match status" value="1"/>
</dbReference>
<dbReference type="InterPro" id="IPR011006">
    <property type="entry name" value="CheY-like_superfamily"/>
</dbReference>
<evidence type="ECO:0000256" key="1">
    <source>
        <dbReference type="PROSITE-ProRule" id="PRU00169"/>
    </source>
</evidence>
<evidence type="ECO:0000313" key="3">
    <source>
        <dbReference type="EMBL" id="SER85163.1"/>
    </source>
</evidence>
<keyword evidence="4" id="KW-1185">Reference proteome</keyword>
<sequence length="80" mass="8797">MRIVIAEDQVLLRDGLVRLVEQAGHIVVAQVGDAGSLIEQVNAQRPDLVISDIRMPPDQSDVTVRVRSCCCERGCRPSRS</sequence>
<gene>
    <name evidence="3" type="ORF">SAMN05443377_11378</name>
</gene>